<keyword evidence="2" id="KW-0479">Metal-binding</keyword>
<evidence type="ECO:0000256" key="5">
    <source>
        <dbReference type="ARBA" id="ARBA00023004"/>
    </source>
</evidence>
<evidence type="ECO:0000259" key="6">
    <source>
        <dbReference type="Pfam" id="PF02668"/>
    </source>
</evidence>
<dbReference type="SUPFAM" id="SSF51197">
    <property type="entry name" value="Clavaminate synthase-like"/>
    <property type="match status" value="1"/>
</dbReference>
<keyword evidence="5" id="KW-0408">Iron</keyword>
<evidence type="ECO:0000256" key="3">
    <source>
        <dbReference type="ARBA" id="ARBA00022964"/>
    </source>
</evidence>
<evidence type="ECO:0000256" key="2">
    <source>
        <dbReference type="ARBA" id="ARBA00022723"/>
    </source>
</evidence>
<evidence type="ECO:0000313" key="8">
    <source>
        <dbReference type="EMBL" id="CAB4819723.1"/>
    </source>
</evidence>
<dbReference type="GO" id="GO:0051213">
    <property type="term" value="F:dioxygenase activity"/>
    <property type="evidence" value="ECO:0007669"/>
    <property type="project" value="UniProtKB-KW"/>
</dbReference>
<dbReference type="InterPro" id="IPR042098">
    <property type="entry name" value="TauD-like_sf"/>
</dbReference>
<keyword evidence="4" id="KW-0560">Oxidoreductase</keyword>
<dbReference type="EMBL" id="CAFABA010000016">
    <property type="protein sequence ID" value="CAB4819723.1"/>
    <property type="molecule type" value="Genomic_DNA"/>
</dbReference>
<keyword evidence="3" id="KW-0223">Dioxygenase</keyword>
<evidence type="ECO:0000313" key="7">
    <source>
        <dbReference type="EMBL" id="CAB4739239.1"/>
    </source>
</evidence>
<gene>
    <name evidence="7" type="ORF">UFOPK2754_01042</name>
    <name evidence="8" type="ORF">UFOPK3139_00624</name>
</gene>
<name>A0A6J6SYG6_9ZZZZ</name>
<protein>
    <submittedName>
        <fullName evidence="7">Unannotated protein</fullName>
    </submittedName>
</protein>
<sequence>MVAITATESGFGAHVEGVDIASVPDAVTHALLLAALDEHRLLIFRNGPAIATDAQVVEFCSSFGPLRPSLADKSRMIDHPEINLVANRNIGSVQGSGGRDALHYHSDLHHEPPLIEFIFLDALQVPAHGGATVWVDLCAAYDALSAEAQARIDHLVVRYGLRKDLDFDTYFKASATVLATRRQSTQVRLVQTNGRTGRKSVWPNAGPQSNHHAQIVGMDPDESRALLTELFEHCTDERFRYKHEWQLGDACLWHNIQTLHGRESFPEDEARMMRHLNILGITDPNQLSEN</sequence>
<dbReference type="AlphaFoldDB" id="A0A6J6SYG6"/>
<evidence type="ECO:0000256" key="1">
    <source>
        <dbReference type="ARBA" id="ARBA00005896"/>
    </source>
</evidence>
<accession>A0A6J6SYG6</accession>
<dbReference type="GO" id="GO:0046872">
    <property type="term" value="F:metal ion binding"/>
    <property type="evidence" value="ECO:0007669"/>
    <property type="project" value="UniProtKB-KW"/>
</dbReference>
<proteinExistence type="inferred from homology"/>
<dbReference type="InterPro" id="IPR003819">
    <property type="entry name" value="TauD/TfdA-like"/>
</dbReference>
<dbReference type="EMBL" id="CAEZYR010000029">
    <property type="protein sequence ID" value="CAB4739239.1"/>
    <property type="molecule type" value="Genomic_DNA"/>
</dbReference>
<dbReference type="Gene3D" id="3.60.130.10">
    <property type="entry name" value="Clavaminate synthase-like"/>
    <property type="match status" value="1"/>
</dbReference>
<organism evidence="7">
    <name type="scientific">freshwater metagenome</name>
    <dbReference type="NCBI Taxonomy" id="449393"/>
    <lineage>
        <taxon>unclassified sequences</taxon>
        <taxon>metagenomes</taxon>
        <taxon>ecological metagenomes</taxon>
    </lineage>
</organism>
<evidence type="ECO:0000256" key="4">
    <source>
        <dbReference type="ARBA" id="ARBA00023002"/>
    </source>
</evidence>
<dbReference type="Pfam" id="PF02668">
    <property type="entry name" value="TauD"/>
    <property type="match status" value="1"/>
</dbReference>
<reference evidence="7" key="1">
    <citation type="submission" date="2020-05" db="EMBL/GenBank/DDBJ databases">
        <authorList>
            <person name="Chiriac C."/>
            <person name="Salcher M."/>
            <person name="Ghai R."/>
            <person name="Kavagutti S V."/>
        </authorList>
    </citation>
    <scope>NUCLEOTIDE SEQUENCE</scope>
</reference>
<dbReference type="PANTHER" id="PTHR43779">
    <property type="entry name" value="DIOXYGENASE RV0097-RELATED"/>
    <property type="match status" value="1"/>
</dbReference>
<feature type="domain" description="TauD/TfdA-like" evidence="6">
    <location>
        <begin position="10"/>
        <end position="274"/>
    </location>
</feature>
<comment type="similarity">
    <text evidence="1">Belongs to the TfdA dioxygenase family.</text>
</comment>
<dbReference type="InterPro" id="IPR051178">
    <property type="entry name" value="TfdA_dioxygenase"/>
</dbReference>
<dbReference type="PANTHER" id="PTHR43779:SF3">
    <property type="entry name" value="(3R)-3-[(CARBOXYMETHYL)AMINO]FATTY ACID OXYGENASE_DECARBOXYLASE"/>
    <property type="match status" value="1"/>
</dbReference>